<evidence type="ECO:0008006" key="5">
    <source>
        <dbReference type="Google" id="ProtNLM"/>
    </source>
</evidence>
<protein>
    <recommendedName>
        <fullName evidence="5">Sugar kinase</fullName>
    </recommendedName>
</protein>
<dbReference type="Pfam" id="PF13412">
    <property type="entry name" value="HTH_24"/>
    <property type="match status" value="1"/>
</dbReference>
<feature type="compositionally biased region" description="Polar residues" evidence="2">
    <location>
        <begin position="1"/>
        <end position="14"/>
    </location>
</feature>
<evidence type="ECO:0000313" key="3">
    <source>
        <dbReference type="EMBL" id="GAA1727614.1"/>
    </source>
</evidence>
<feature type="compositionally biased region" description="Low complexity" evidence="2">
    <location>
        <begin position="463"/>
        <end position="477"/>
    </location>
</feature>
<proteinExistence type="inferred from homology"/>
<keyword evidence="4" id="KW-1185">Reference proteome</keyword>
<dbReference type="PANTHER" id="PTHR18964:SF149">
    <property type="entry name" value="BIFUNCTIONAL UDP-N-ACETYLGLUCOSAMINE 2-EPIMERASE_N-ACETYLMANNOSAMINE KINASE"/>
    <property type="match status" value="1"/>
</dbReference>
<evidence type="ECO:0000256" key="2">
    <source>
        <dbReference type="SAM" id="MobiDB-lite"/>
    </source>
</evidence>
<feature type="region of interest" description="Disordered" evidence="2">
    <location>
        <begin position="454"/>
        <end position="500"/>
    </location>
</feature>
<dbReference type="Gene3D" id="1.10.10.10">
    <property type="entry name" value="Winged helix-like DNA-binding domain superfamily/Winged helix DNA-binding domain"/>
    <property type="match status" value="1"/>
</dbReference>
<dbReference type="SUPFAM" id="SSF46785">
    <property type="entry name" value="Winged helix' DNA-binding domain"/>
    <property type="match status" value="1"/>
</dbReference>
<evidence type="ECO:0000256" key="1">
    <source>
        <dbReference type="ARBA" id="ARBA00006479"/>
    </source>
</evidence>
<comment type="similarity">
    <text evidence="1">Belongs to the ROK (NagC/XylR) family.</text>
</comment>
<dbReference type="Pfam" id="PF00480">
    <property type="entry name" value="ROK"/>
    <property type="match status" value="1"/>
</dbReference>
<organism evidence="3 4">
    <name type="scientific">Streptomyces yatensis</name>
    <dbReference type="NCBI Taxonomy" id="155177"/>
    <lineage>
        <taxon>Bacteria</taxon>
        <taxon>Bacillati</taxon>
        <taxon>Actinomycetota</taxon>
        <taxon>Actinomycetes</taxon>
        <taxon>Kitasatosporales</taxon>
        <taxon>Streptomycetaceae</taxon>
        <taxon>Streptomyces</taxon>
        <taxon>Streptomyces violaceusniger group</taxon>
    </lineage>
</organism>
<gene>
    <name evidence="3" type="ORF">GCM10009680_81140</name>
</gene>
<dbReference type="InterPro" id="IPR036390">
    <property type="entry name" value="WH_DNA-bd_sf"/>
</dbReference>
<dbReference type="SUPFAM" id="SSF53067">
    <property type="entry name" value="Actin-like ATPase domain"/>
    <property type="match status" value="1"/>
</dbReference>
<dbReference type="RefSeq" id="WP_211122607.1">
    <property type="nucleotide sequence ID" value="NZ_BAAALR010000118.1"/>
</dbReference>
<sequence length="500" mass="52062">MTAQAQAAQPSLRTTVRDPRHGSRASLLWTLYFHAPLTRQELVRRTGLSATTVRTVIGKLIAEGVVTEAPVAKGIVTPNPVAPNPVTPNAIAPNPATPNPIAPSTITTGTVVKDAATKDAVTRGVATEGVVTEAESALVAAGRRAGARLRLVPEHRYVIGVEVADTRVRVGLFDLTLTQRAGVVHPLAPGERDAKAVVGHILTGLDTVVEEAGIPQGHILGVGIGISATGWNALPLERLLSTGTALPLHIDNGAEAMGRAEMWFGAGRGVQHAVVAVIGSGVSASVITHGAPYRGSTNSAGEWGHTTVQAGGRRCRCGARGCLEAYVGAEAVLERFRQARRGRTTPGADNESTFAALLAAADTSSAAQRVLEEAAVYLGAGIANLVNLFNPQRIILGGWAGLLFGARMLPRIRETVAAQALRRPYAHTTIGLCRLGPHAVALGAATVPVGRFLTEDAHRPARRPATTPRPALTGTPPDRSPTATPRRALMGTPPTRTPVP</sequence>
<dbReference type="PANTHER" id="PTHR18964">
    <property type="entry name" value="ROK (REPRESSOR, ORF, KINASE) FAMILY"/>
    <property type="match status" value="1"/>
</dbReference>
<accession>A0ABP4VHZ5</accession>
<reference evidence="4" key="1">
    <citation type="journal article" date="2019" name="Int. J. Syst. Evol. Microbiol.">
        <title>The Global Catalogue of Microorganisms (GCM) 10K type strain sequencing project: providing services to taxonomists for standard genome sequencing and annotation.</title>
        <authorList>
            <consortium name="The Broad Institute Genomics Platform"/>
            <consortium name="The Broad Institute Genome Sequencing Center for Infectious Disease"/>
            <person name="Wu L."/>
            <person name="Ma J."/>
        </authorList>
    </citation>
    <scope>NUCLEOTIDE SEQUENCE [LARGE SCALE GENOMIC DNA]</scope>
    <source>
        <strain evidence="4">JCM 13244</strain>
    </source>
</reference>
<dbReference type="EMBL" id="BAAALR010000118">
    <property type="protein sequence ID" value="GAA1727614.1"/>
    <property type="molecule type" value="Genomic_DNA"/>
</dbReference>
<name>A0ABP4VHZ5_9ACTN</name>
<dbReference type="InterPro" id="IPR000600">
    <property type="entry name" value="ROK"/>
</dbReference>
<dbReference type="Proteomes" id="UP001499947">
    <property type="component" value="Unassembled WGS sequence"/>
</dbReference>
<dbReference type="InterPro" id="IPR043129">
    <property type="entry name" value="ATPase_NBD"/>
</dbReference>
<dbReference type="InterPro" id="IPR036388">
    <property type="entry name" value="WH-like_DNA-bd_sf"/>
</dbReference>
<dbReference type="Gene3D" id="3.30.420.40">
    <property type="match status" value="2"/>
</dbReference>
<evidence type="ECO:0000313" key="4">
    <source>
        <dbReference type="Proteomes" id="UP001499947"/>
    </source>
</evidence>
<comment type="caution">
    <text evidence="3">The sequence shown here is derived from an EMBL/GenBank/DDBJ whole genome shotgun (WGS) entry which is preliminary data.</text>
</comment>
<feature type="region of interest" description="Disordered" evidence="2">
    <location>
        <begin position="1"/>
        <end position="20"/>
    </location>
</feature>